<dbReference type="SUPFAM" id="SSF52080">
    <property type="entry name" value="Ribosomal proteins L15p and L18e"/>
    <property type="match status" value="1"/>
</dbReference>
<dbReference type="AlphaFoldDB" id="A0A7V3ZTF3"/>
<feature type="region of interest" description="Disordered" evidence="6">
    <location>
        <begin position="1"/>
        <end position="57"/>
    </location>
</feature>
<proteinExistence type="inferred from homology"/>
<dbReference type="InterPro" id="IPR021131">
    <property type="entry name" value="Ribosomal_uL15/eL18"/>
</dbReference>
<keyword evidence="4" id="KW-0699">rRNA-binding</keyword>
<feature type="compositionally biased region" description="Gly residues" evidence="6">
    <location>
        <begin position="22"/>
        <end position="38"/>
    </location>
</feature>
<sequence length="150" mass="16533">MLTLSNLRPNPGAKKRKKRVGRGIGSGHGKTSGRGTKGAGARSGKEKGPWFEGGQTPLYRRLPKRGFTNPFRKEYAIVNIEVLDKKFNENEEVNPEILRAKGIVKRKLPIKVLGKGEINKPIILKVHAISSSAKEKIEKAGGKVEIIEEK</sequence>
<evidence type="ECO:0000259" key="7">
    <source>
        <dbReference type="Pfam" id="PF00828"/>
    </source>
</evidence>
<comment type="caution">
    <text evidence="8">The sequence shown here is derived from an EMBL/GenBank/DDBJ whole genome shotgun (WGS) entry which is preliminary data.</text>
</comment>
<dbReference type="GO" id="GO:0019843">
    <property type="term" value="F:rRNA binding"/>
    <property type="evidence" value="ECO:0007669"/>
    <property type="project" value="UniProtKB-UniRule"/>
</dbReference>
<evidence type="ECO:0000256" key="2">
    <source>
        <dbReference type="ARBA" id="ARBA00022980"/>
    </source>
</evidence>
<evidence type="ECO:0000313" key="8">
    <source>
        <dbReference type="EMBL" id="HGK53891.1"/>
    </source>
</evidence>
<accession>A0A7V3ZTF3</accession>
<dbReference type="InterPro" id="IPR005749">
    <property type="entry name" value="Ribosomal_uL15_bac-type"/>
</dbReference>
<comment type="function">
    <text evidence="4">Binds to the 23S rRNA.</text>
</comment>
<dbReference type="EMBL" id="DTDP01000113">
    <property type="protein sequence ID" value="HGK53891.1"/>
    <property type="molecule type" value="Genomic_DNA"/>
</dbReference>
<dbReference type="Gene3D" id="3.100.10.10">
    <property type="match status" value="1"/>
</dbReference>
<dbReference type="EMBL" id="DTAR01000036">
    <property type="protein sequence ID" value="HGM97502.1"/>
    <property type="molecule type" value="Genomic_DNA"/>
</dbReference>
<dbReference type="NCBIfam" id="TIGR01071">
    <property type="entry name" value="rplO_bact"/>
    <property type="match status" value="1"/>
</dbReference>
<dbReference type="InterPro" id="IPR036227">
    <property type="entry name" value="Ribosomal_uL15/eL18_sf"/>
</dbReference>
<organism evidence="8">
    <name type="scientific">candidate division WOR-3 bacterium</name>
    <dbReference type="NCBI Taxonomy" id="2052148"/>
    <lineage>
        <taxon>Bacteria</taxon>
        <taxon>Bacteria division WOR-3</taxon>
    </lineage>
</organism>
<dbReference type="PANTHER" id="PTHR12934">
    <property type="entry name" value="50S RIBOSOMAL PROTEIN L15"/>
    <property type="match status" value="1"/>
</dbReference>
<evidence type="ECO:0000256" key="5">
    <source>
        <dbReference type="RuleBase" id="RU003888"/>
    </source>
</evidence>
<keyword evidence="2 4" id="KW-0689">Ribosomal protein</keyword>
<comment type="subunit">
    <text evidence="4">Part of the 50S ribosomal subunit.</text>
</comment>
<keyword evidence="3 4" id="KW-0687">Ribonucleoprotein</keyword>
<evidence type="ECO:0000256" key="6">
    <source>
        <dbReference type="SAM" id="MobiDB-lite"/>
    </source>
</evidence>
<dbReference type="GO" id="GO:0006412">
    <property type="term" value="P:translation"/>
    <property type="evidence" value="ECO:0007669"/>
    <property type="project" value="UniProtKB-UniRule"/>
</dbReference>
<feature type="domain" description="Large ribosomal subunit protein uL15/eL18" evidence="7">
    <location>
        <begin position="77"/>
        <end position="145"/>
    </location>
</feature>
<evidence type="ECO:0000313" key="9">
    <source>
        <dbReference type="EMBL" id="HGM97502.1"/>
    </source>
</evidence>
<dbReference type="Pfam" id="PF00828">
    <property type="entry name" value="Ribosomal_L27A"/>
    <property type="match status" value="1"/>
</dbReference>
<evidence type="ECO:0000256" key="1">
    <source>
        <dbReference type="ARBA" id="ARBA00007320"/>
    </source>
</evidence>
<keyword evidence="4" id="KW-0694">RNA-binding</keyword>
<dbReference type="HAMAP" id="MF_01341">
    <property type="entry name" value="Ribosomal_uL15"/>
    <property type="match status" value="1"/>
</dbReference>
<protein>
    <recommendedName>
        <fullName evidence="4">Large ribosomal subunit protein uL15</fullName>
    </recommendedName>
</protein>
<dbReference type="PROSITE" id="PS00475">
    <property type="entry name" value="RIBOSOMAL_L15"/>
    <property type="match status" value="1"/>
</dbReference>
<gene>
    <name evidence="4" type="primary">rplO</name>
    <name evidence="9" type="ORF">ENT96_00420</name>
    <name evidence="8" type="ORF">ENU72_02575</name>
</gene>
<name>A0A7V3ZTF3_UNCW3</name>
<dbReference type="PANTHER" id="PTHR12934:SF11">
    <property type="entry name" value="LARGE RIBOSOMAL SUBUNIT PROTEIN UL15M"/>
    <property type="match status" value="1"/>
</dbReference>
<evidence type="ECO:0000256" key="3">
    <source>
        <dbReference type="ARBA" id="ARBA00023274"/>
    </source>
</evidence>
<evidence type="ECO:0000256" key="4">
    <source>
        <dbReference type="HAMAP-Rule" id="MF_01341"/>
    </source>
</evidence>
<dbReference type="InterPro" id="IPR001196">
    <property type="entry name" value="Ribosomal_uL15_CS"/>
</dbReference>
<reference evidence="8" key="1">
    <citation type="journal article" date="2020" name="mSystems">
        <title>Genome- and Community-Level Interaction Insights into Carbon Utilization and Element Cycling Functions of Hydrothermarchaeota in Hydrothermal Sediment.</title>
        <authorList>
            <person name="Zhou Z."/>
            <person name="Liu Y."/>
            <person name="Xu W."/>
            <person name="Pan J."/>
            <person name="Luo Z.H."/>
            <person name="Li M."/>
        </authorList>
    </citation>
    <scope>NUCLEOTIDE SEQUENCE [LARGE SCALE GENOMIC DNA]</scope>
    <source>
        <strain evidence="9">SpSt-626</strain>
        <strain evidence="8">SpSt-695</strain>
    </source>
</reference>
<dbReference type="InterPro" id="IPR030878">
    <property type="entry name" value="Ribosomal_uL15"/>
</dbReference>
<dbReference type="GO" id="GO:0022625">
    <property type="term" value="C:cytosolic large ribosomal subunit"/>
    <property type="evidence" value="ECO:0007669"/>
    <property type="project" value="TreeGrafter"/>
</dbReference>
<comment type="similarity">
    <text evidence="1 4 5">Belongs to the universal ribosomal protein uL15 family.</text>
</comment>
<dbReference type="GO" id="GO:0003735">
    <property type="term" value="F:structural constituent of ribosome"/>
    <property type="evidence" value="ECO:0007669"/>
    <property type="project" value="InterPro"/>
</dbReference>